<evidence type="ECO:0000313" key="9">
    <source>
        <dbReference type="Proteomes" id="UP000296049"/>
    </source>
</evidence>
<gene>
    <name evidence="8" type="ORF">Anapl_10301</name>
</gene>
<evidence type="ECO:0000256" key="4">
    <source>
        <dbReference type="ARBA" id="ARBA00023136"/>
    </source>
</evidence>
<keyword evidence="2 7" id="KW-0812">Transmembrane</keyword>
<reference evidence="9" key="1">
    <citation type="journal article" date="2013" name="Nat. Genet.">
        <title>The duck genome and transcriptome provide insight into an avian influenza virus reservoir species.</title>
        <authorList>
            <person name="Huang Y."/>
            <person name="Li Y."/>
            <person name="Burt D.W."/>
            <person name="Chen H."/>
            <person name="Zhang Y."/>
            <person name="Qian W."/>
            <person name="Kim H."/>
            <person name="Gan S."/>
            <person name="Zhao Y."/>
            <person name="Li J."/>
            <person name="Yi K."/>
            <person name="Feng H."/>
            <person name="Zhu P."/>
            <person name="Li B."/>
            <person name="Liu Q."/>
            <person name="Fairley S."/>
            <person name="Magor K.E."/>
            <person name="Du Z."/>
            <person name="Hu X."/>
            <person name="Goodman L."/>
            <person name="Tafer H."/>
            <person name="Vignal A."/>
            <person name="Lee T."/>
            <person name="Kim K.W."/>
            <person name="Sheng Z."/>
            <person name="An Y."/>
            <person name="Searle S."/>
            <person name="Herrero J."/>
            <person name="Groenen M.A."/>
            <person name="Crooijmans R.P."/>
            <person name="Faraut T."/>
            <person name="Cai Q."/>
            <person name="Webster R.G."/>
            <person name="Aldridge J.R."/>
            <person name="Warren W.C."/>
            <person name="Bartschat S."/>
            <person name="Kehr S."/>
            <person name="Marz M."/>
            <person name="Stadler P.F."/>
            <person name="Smith J."/>
            <person name="Kraus R.H."/>
            <person name="Zhao Y."/>
            <person name="Ren L."/>
            <person name="Fei J."/>
            <person name="Morisson M."/>
            <person name="Kaiser P."/>
            <person name="Griffin D.K."/>
            <person name="Rao M."/>
            <person name="Pitel F."/>
            <person name="Wang J."/>
            <person name="Li N."/>
        </authorList>
    </citation>
    <scope>NUCLEOTIDE SEQUENCE [LARGE SCALE GENOMIC DNA]</scope>
</reference>
<evidence type="ECO:0000256" key="6">
    <source>
        <dbReference type="SAM" id="MobiDB-lite"/>
    </source>
</evidence>
<feature type="region of interest" description="Disordered" evidence="6">
    <location>
        <begin position="1"/>
        <end position="20"/>
    </location>
</feature>
<comment type="similarity">
    <text evidence="5">Belongs to the PDZK1-interacting protein 1/SMIM24 family.</text>
</comment>
<dbReference type="Proteomes" id="UP000296049">
    <property type="component" value="Unassembled WGS sequence"/>
</dbReference>
<keyword evidence="3 7" id="KW-1133">Transmembrane helix</keyword>
<dbReference type="PANTHER" id="PTHR15296:SF1">
    <property type="entry name" value="PDZK1 INTERACTING PROTEIN 1"/>
    <property type="match status" value="1"/>
</dbReference>
<evidence type="ECO:0008006" key="10">
    <source>
        <dbReference type="Google" id="ProtNLM"/>
    </source>
</evidence>
<name>R0L6D1_ANAPL</name>
<protein>
    <recommendedName>
        <fullName evidence="10">PDZK1-interacting protein 1</fullName>
    </recommendedName>
</protein>
<evidence type="ECO:0000256" key="5">
    <source>
        <dbReference type="ARBA" id="ARBA00049650"/>
    </source>
</evidence>
<keyword evidence="4 7" id="KW-0472">Membrane</keyword>
<evidence type="ECO:0000256" key="7">
    <source>
        <dbReference type="SAM" id="Phobius"/>
    </source>
</evidence>
<dbReference type="GO" id="GO:0016020">
    <property type="term" value="C:membrane"/>
    <property type="evidence" value="ECO:0007669"/>
    <property type="project" value="UniProtKB-SubCell"/>
</dbReference>
<feature type="region of interest" description="Disordered" evidence="6">
    <location>
        <begin position="59"/>
        <end position="87"/>
    </location>
</feature>
<dbReference type="InterPro" id="IPR031627">
    <property type="entry name" value="PDZK1IP1/SMIM24"/>
</dbReference>
<evidence type="ECO:0000256" key="1">
    <source>
        <dbReference type="ARBA" id="ARBA00004167"/>
    </source>
</evidence>
<dbReference type="EMBL" id="KB744170">
    <property type="protein sequence ID" value="EOA95822.1"/>
    <property type="molecule type" value="Genomic_DNA"/>
</dbReference>
<evidence type="ECO:0000256" key="2">
    <source>
        <dbReference type="ARBA" id="ARBA00022692"/>
    </source>
</evidence>
<sequence length="156" mass="16903">MSSAFGAGADTEDGAQAGAGGKLQPWSQGVIAAVVFLVLVAIVFVVNRFWCNKKRRDNVESGVTTGGKEEAVTSNGHEGTYASTANDFRGKQKVVKDGSARPAHHLLGLPWHSLIQPQLWRRANSLCFSPHPRSKESTHAYENTLELEERVVTTAM</sequence>
<accession>R0L6D1</accession>
<evidence type="ECO:0000313" key="8">
    <source>
        <dbReference type="EMBL" id="EOA95822.1"/>
    </source>
</evidence>
<proteinExistence type="inferred from homology"/>
<dbReference type="AlphaFoldDB" id="R0L6D1"/>
<keyword evidence="9" id="KW-1185">Reference proteome</keyword>
<comment type="subcellular location">
    <subcellularLocation>
        <location evidence="1">Membrane</location>
        <topology evidence="1">Single-pass membrane protein</topology>
    </subcellularLocation>
</comment>
<dbReference type="Pfam" id="PF15807">
    <property type="entry name" value="MAP17"/>
    <property type="match status" value="1"/>
</dbReference>
<dbReference type="PANTHER" id="PTHR15296">
    <property type="entry name" value="MEMBRANE-ASSOCIATED PROTEIN MAP17"/>
    <property type="match status" value="1"/>
</dbReference>
<feature type="compositionally biased region" description="Polar residues" evidence="6">
    <location>
        <begin position="72"/>
        <end position="86"/>
    </location>
</feature>
<evidence type="ECO:0000256" key="3">
    <source>
        <dbReference type="ARBA" id="ARBA00022989"/>
    </source>
</evidence>
<feature type="transmembrane region" description="Helical" evidence="7">
    <location>
        <begin position="26"/>
        <end position="46"/>
    </location>
</feature>
<organism evidence="8 9">
    <name type="scientific">Anas platyrhynchos</name>
    <name type="common">Mallard</name>
    <name type="synonym">Anas boschas</name>
    <dbReference type="NCBI Taxonomy" id="8839"/>
    <lineage>
        <taxon>Eukaryota</taxon>
        <taxon>Metazoa</taxon>
        <taxon>Chordata</taxon>
        <taxon>Craniata</taxon>
        <taxon>Vertebrata</taxon>
        <taxon>Euteleostomi</taxon>
        <taxon>Archelosauria</taxon>
        <taxon>Archosauria</taxon>
        <taxon>Dinosauria</taxon>
        <taxon>Saurischia</taxon>
        <taxon>Theropoda</taxon>
        <taxon>Coelurosauria</taxon>
        <taxon>Aves</taxon>
        <taxon>Neognathae</taxon>
        <taxon>Galloanserae</taxon>
        <taxon>Anseriformes</taxon>
        <taxon>Anatidae</taxon>
        <taxon>Anatinae</taxon>
        <taxon>Anas</taxon>
    </lineage>
</organism>